<dbReference type="AlphaFoldDB" id="A0A0F9HU30"/>
<gene>
    <name evidence="1" type="ORF">LCGC14_1741750</name>
</gene>
<accession>A0A0F9HU30</accession>
<name>A0A0F9HU30_9ZZZZ</name>
<dbReference type="EMBL" id="LAZR01015941">
    <property type="protein sequence ID" value="KKM06662.1"/>
    <property type="molecule type" value="Genomic_DNA"/>
</dbReference>
<sequence length="71" mass="8206">MVEEQPIHRNVICISDMPLDLHQWVKTEAKRRAKEIGKRYSVALVFQEAVELLKTKLDNNHNSPEEVGHAD</sequence>
<protein>
    <submittedName>
        <fullName evidence="1">Uncharacterized protein</fullName>
    </submittedName>
</protein>
<organism evidence="1">
    <name type="scientific">marine sediment metagenome</name>
    <dbReference type="NCBI Taxonomy" id="412755"/>
    <lineage>
        <taxon>unclassified sequences</taxon>
        <taxon>metagenomes</taxon>
        <taxon>ecological metagenomes</taxon>
    </lineage>
</organism>
<comment type="caution">
    <text evidence="1">The sequence shown here is derived from an EMBL/GenBank/DDBJ whole genome shotgun (WGS) entry which is preliminary data.</text>
</comment>
<evidence type="ECO:0000313" key="1">
    <source>
        <dbReference type="EMBL" id="KKM06662.1"/>
    </source>
</evidence>
<reference evidence="1" key="1">
    <citation type="journal article" date="2015" name="Nature">
        <title>Complex archaea that bridge the gap between prokaryotes and eukaryotes.</title>
        <authorList>
            <person name="Spang A."/>
            <person name="Saw J.H."/>
            <person name="Jorgensen S.L."/>
            <person name="Zaremba-Niedzwiedzka K."/>
            <person name="Martijn J."/>
            <person name="Lind A.E."/>
            <person name="van Eijk R."/>
            <person name="Schleper C."/>
            <person name="Guy L."/>
            <person name="Ettema T.J."/>
        </authorList>
    </citation>
    <scope>NUCLEOTIDE SEQUENCE</scope>
</reference>
<proteinExistence type="predicted"/>